<sequence>MGATEEREAAHDRLTAVEIYVLRLMAEGDTIDVVARKLEVSERTVRRKARSACDKVGCETTIEAIVWAVRHGLF</sequence>
<dbReference type="InterPro" id="IPR016032">
    <property type="entry name" value="Sig_transdc_resp-reg_C-effctor"/>
</dbReference>
<gene>
    <name evidence="3" type="ORF">JI751_02420</name>
</gene>
<evidence type="ECO:0000259" key="2">
    <source>
        <dbReference type="PROSITE" id="PS50043"/>
    </source>
</evidence>
<dbReference type="PRINTS" id="PR00038">
    <property type="entry name" value="HTHLUXR"/>
</dbReference>
<proteinExistence type="predicted"/>
<dbReference type="PANTHER" id="PTHR43214">
    <property type="entry name" value="TWO-COMPONENT RESPONSE REGULATOR"/>
    <property type="match status" value="1"/>
</dbReference>
<dbReference type="InterPro" id="IPR036388">
    <property type="entry name" value="WH-like_DNA-bd_sf"/>
</dbReference>
<accession>A0ABS1L4D4</accession>
<organism evidence="3 4">
    <name type="scientific">Nocardioides baculatus</name>
    <dbReference type="NCBI Taxonomy" id="2801337"/>
    <lineage>
        <taxon>Bacteria</taxon>
        <taxon>Bacillati</taxon>
        <taxon>Actinomycetota</taxon>
        <taxon>Actinomycetes</taxon>
        <taxon>Propionibacteriales</taxon>
        <taxon>Nocardioidaceae</taxon>
        <taxon>Nocardioides</taxon>
    </lineage>
</organism>
<reference evidence="3 4" key="1">
    <citation type="submission" date="2021-01" db="EMBL/GenBank/DDBJ databases">
        <title>Genome seq and assembly of Nocardiodes sp. G10.</title>
        <authorList>
            <person name="Chhetri G."/>
        </authorList>
    </citation>
    <scope>NUCLEOTIDE SEQUENCE [LARGE SCALE GENOMIC DNA]</scope>
    <source>
        <strain evidence="3 4">G10</strain>
    </source>
</reference>
<dbReference type="InterPro" id="IPR039420">
    <property type="entry name" value="WalR-like"/>
</dbReference>
<dbReference type="Proteomes" id="UP000636918">
    <property type="component" value="Unassembled WGS sequence"/>
</dbReference>
<feature type="domain" description="HTH luxR-type" evidence="2">
    <location>
        <begin position="7"/>
        <end position="72"/>
    </location>
</feature>
<dbReference type="Pfam" id="PF00196">
    <property type="entry name" value="GerE"/>
    <property type="match status" value="1"/>
</dbReference>
<keyword evidence="4" id="KW-1185">Reference proteome</keyword>
<dbReference type="SUPFAM" id="SSF46894">
    <property type="entry name" value="C-terminal effector domain of the bipartite response regulators"/>
    <property type="match status" value="1"/>
</dbReference>
<evidence type="ECO:0000256" key="1">
    <source>
        <dbReference type="ARBA" id="ARBA00023125"/>
    </source>
</evidence>
<evidence type="ECO:0000313" key="4">
    <source>
        <dbReference type="Proteomes" id="UP000636918"/>
    </source>
</evidence>
<dbReference type="InterPro" id="IPR000792">
    <property type="entry name" value="Tscrpt_reg_LuxR_C"/>
</dbReference>
<protein>
    <submittedName>
        <fullName evidence="3">Response regulator transcription factor</fullName>
    </submittedName>
</protein>
<keyword evidence="1" id="KW-0238">DNA-binding</keyword>
<name>A0ABS1L4D4_9ACTN</name>
<dbReference type="SMART" id="SM00421">
    <property type="entry name" value="HTH_LUXR"/>
    <property type="match status" value="1"/>
</dbReference>
<comment type="caution">
    <text evidence="3">The sequence shown here is derived from an EMBL/GenBank/DDBJ whole genome shotgun (WGS) entry which is preliminary data.</text>
</comment>
<dbReference type="RefSeq" id="WP_201933003.1">
    <property type="nucleotide sequence ID" value="NZ_JAERSG010000001.1"/>
</dbReference>
<dbReference type="PROSITE" id="PS50043">
    <property type="entry name" value="HTH_LUXR_2"/>
    <property type="match status" value="1"/>
</dbReference>
<dbReference type="EMBL" id="JAERSG010000001">
    <property type="protein sequence ID" value="MBL0746450.1"/>
    <property type="molecule type" value="Genomic_DNA"/>
</dbReference>
<dbReference type="Gene3D" id="1.10.10.10">
    <property type="entry name" value="Winged helix-like DNA-binding domain superfamily/Winged helix DNA-binding domain"/>
    <property type="match status" value="1"/>
</dbReference>
<evidence type="ECO:0000313" key="3">
    <source>
        <dbReference type="EMBL" id="MBL0746450.1"/>
    </source>
</evidence>